<reference evidence="4 5" key="1">
    <citation type="journal article" date="2014" name="Int. J. Syst. Evol. Microbiol.">
        <title>Complete genome sequence of Corynebacterium casei LMG S-19264T (=DSM 44701T), isolated from a smear-ripened cheese.</title>
        <authorList>
            <consortium name="US DOE Joint Genome Institute (JGI-PGF)"/>
            <person name="Walter F."/>
            <person name="Albersmeier A."/>
            <person name="Kalinowski J."/>
            <person name="Ruckert C."/>
        </authorList>
    </citation>
    <scope>NUCLEOTIDE SEQUENCE [LARGE SCALE GENOMIC DNA]</scope>
    <source>
        <strain evidence="4 5">CGMCC 1.7286</strain>
    </source>
</reference>
<dbReference type="Gene3D" id="2.30.110.10">
    <property type="entry name" value="Electron Transport, Fmn-binding Protein, Chain A"/>
    <property type="match status" value="1"/>
</dbReference>
<dbReference type="SUPFAM" id="SSF50475">
    <property type="entry name" value="FMN-binding split barrel"/>
    <property type="match status" value="1"/>
</dbReference>
<dbReference type="InterPro" id="IPR050268">
    <property type="entry name" value="NADH-dep_flavin_reductase"/>
</dbReference>
<dbReference type="Proteomes" id="UP000599578">
    <property type="component" value="Unassembled WGS sequence"/>
</dbReference>
<dbReference type="InterPro" id="IPR002563">
    <property type="entry name" value="Flavin_Rdtase-like_dom"/>
</dbReference>
<evidence type="ECO:0000313" key="5">
    <source>
        <dbReference type="Proteomes" id="UP000599578"/>
    </source>
</evidence>
<comment type="similarity">
    <text evidence="1">Belongs to the non-flavoprotein flavin reductase family.</text>
</comment>
<keyword evidence="5" id="KW-1185">Reference proteome</keyword>
<evidence type="ECO:0000256" key="1">
    <source>
        <dbReference type="ARBA" id="ARBA00008898"/>
    </source>
</evidence>
<name>A0A917ZD83_9GAMM</name>
<dbReference type="InterPro" id="IPR012349">
    <property type="entry name" value="Split_barrel_FMN-bd"/>
</dbReference>
<dbReference type="AlphaFoldDB" id="A0A917ZD83"/>
<gene>
    <name evidence="4" type="ORF">GCM10011348_15030</name>
</gene>
<dbReference type="SMART" id="SM00903">
    <property type="entry name" value="Flavin_Reduct"/>
    <property type="match status" value="1"/>
</dbReference>
<keyword evidence="2" id="KW-0560">Oxidoreductase</keyword>
<dbReference type="Pfam" id="PF01613">
    <property type="entry name" value="Flavin_Reduct"/>
    <property type="match status" value="1"/>
</dbReference>
<dbReference type="PANTHER" id="PTHR30466:SF11">
    <property type="entry name" value="FLAVIN-DEPENDENT MONOOXYGENASE, REDUCTASE SUBUNIT HSAB"/>
    <property type="match status" value="1"/>
</dbReference>
<protein>
    <recommendedName>
        <fullName evidence="3">Flavin reductase like domain-containing protein</fullName>
    </recommendedName>
</protein>
<dbReference type="RefSeq" id="WP_188859964.1">
    <property type="nucleotide sequence ID" value="NZ_BMLT01000003.1"/>
</dbReference>
<feature type="domain" description="Flavin reductase like" evidence="3">
    <location>
        <begin position="18"/>
        <end position="164"/>
    </location>
</feature>
<organism evidence="4 5">
    <name type="scientific">Marinobacterium nitratireducens</name>
    <dbReference type="NCBI Taxonomy" id="518897"/>
    <lineage>
        <taxon>Bacteria</taxon>
        <taxon>Pseudomonadati</taxon>
        <taxon>Pseudomonadota</taxon>
        <taxon>Gammaproteobacteria</taxon>
        <taxon>Oceanospirillales</taxon>
        <taxon>Oceanospirillaceae</taxon>
        <taxon>Marinobacterium</taxon>
    </lineage>
</organism>
<dbReference type="EMBL" id="BMLT01000003">
    <property type="protein sequence ID" value="GGO79804.1"/>
    <property type="molecule type" value="Genomic_DNA"/>
</dbReference>
<evidence type="ECO:0000313" key="4">
    <source>
        <dbReference type="EMBL" id="GGO79804.1"/>
    </source>
</evidence>
<sequence>MCQSIKTTIDIAELRKTLGVWTTGVAVASTRGADGSPVGMTINSLVSISLDPPLLGWCIDRRSASFDVFSRCSDFLISVLGHDQADLARRFATRGADKFADIEEIEEKGAAGSVPRIPGAIAWIRCRLYRCIPLGDHLMLVGEVQDFAAGGCSPLVFSRGALVSTAVVGGAAQAPISAS</sequence>
<comment type="caution">
    <text evidence="4">The sequence shown here is derived from an EMBL/GenBank/DDBJ whole genome shotgun (WGS) entry which is preliminary data.</text>
</comment>
<evidence type="ECO:0000259" key="3">
    <source>
        <dbReference type="SMART" id="SM00903"/>
    </source>
</evidence>
<dbReference type="PANTHER" id="PTHR30466">
    <property type="entry name" value="FLAVIN REDUCTASE"/>
    <property type="match status" value="1"/>
</dbReference>
<evidence type="ECO:0000256" key="2">
    <source>
        <dbReference type="ARBA" id="ARBA00023002"/>
    </source>
</evidence>
<accession>A0A917ZD83</accession>
<proteinExistence type="inferred from homology"/>
<dbReference type="GO" id="GO:0042602">
    <property type="term" value="F:riboflavin reductase (NADPH) activity"/>
    <property type="evidence" value="ECO:0007669"/>
    <property type="project" value="TreeGrafter"/>
</dbReference>
<dbReference type="GO" id="GO:0010181">
    <property type="term" value="F:FMN binding"/>
    <property type="evidence" value="ECO:0007669"/>
    <property type="project" value="InterPro"/>
</dbReference>